<feature type="compositionally biased region" description="Gly residues" evidence="4">
    <location>
        <begin position="249"/>
        <end position="263"/>
    </location>
</feature>
<keyword evidence="2" id="KW-0143">Chaperone</keyword>
<feature type="region of interest" description="Disordered" evidence="4">
    <location>
        <begin position="67"/>
        <end position="147"/>
    </location>
</feature>
<name>A0A2P6V672_9CHLO</name>
<feature type="region of interest" description="Disordered" evidence="4">
    <location>
        <begin position="210"/>
        <end position="413"/>
    </location>
</feature>
<evidence type="ECO:0000313" key="6">
    <source>
        <dbReference type="EMBL" id="PSC69587.1"/>
    </source>
</evidence>
<evidence type="ECO:0000313" key="7">
    <source>
        <dbReference type="Proteomes" id="UP000239649"/>
    </source>
</evidence>
<dbReference type="InterPro" id="IPR019098">
    <property type="entry name" value="Histone_chaperone_domain_CHZ"/>
</dbReference>
<feature type="compositionally biased region" description="Acidic residues" evidence="4">
    <location>
        <begin position="90"/>
        <end position="102"/>
    </location>
</feature>
<keyword evidence="3" id="KW-0539">Nucleus</keyword>
<dbReference type="GO" id="GO:0005634">
    <property type="term" value="C:nucleus"/>
    <property type="evidence" value="ECO:0007669"/>
    <property type="project" value="UniProtKB-SubCell"/>
</dbReference>
<dbReference type="Proteomes" id="UP000239649">
    <property type="component" value="Unassembled WGS sequence"/>
</dbReference>
<keyword evidence="7" id="KW-1185">Reference proteome</keyword>
<dbReference type="PANTHER" id="PTHR15410">
    <property type="entry name" value="HIRA-INTERACTING PROTEIN 3"/>
    <property type="match status" value="1"/>
</dbReference>
<evidence type="ECO:0000256" key="3">
    <source>
        <dbReference type="ARBA" id="ARBA00023242"/>
    </source>
</evidence>
<accession>A0A2P6V672</accession>
<dbReference type="InterPro" id="IPR037647">
    <property type="entry name" value="HIRIP3"/>
</dbReference>
<protein>
    <submittedName>
        <fullName evidence="6">Glutamic acid-rich</fullName>
    </submittedName>
</protein>
<gene>
    <name evidence="6" type="ORF">C2E20_6825</name>
</gene>
<evidence type="ECO:0000256" key="4">
    <source>
        <dbReference type="SAM" id="MobiDB-lite"/>
    </source>
</evidence>
<feature type="compositionally biased region" description="Low complexity" evidence="4">
    <location>
        <begin position="370"/>
        <end position="385"/>
    </location>
</feature>
<comment type="caution">
    <text evidence="6">The sequence shown here is derived from an EMBL/GenBank/DDBJ whole genome shotgun (WGS) entry which is preliminary data.</text>
</comment>
<dbReference type="STRING" id="554055.A0A2P6V672"/>
<organism evidence="6 7">
    <name type="scientific">Micractinium conductrix</name>
    <dbReference type="NCBI Taxonomy" id="554055"/>
    <lineage>
        <taxon>Eukaryota</taxon>
        <taxon>Viridiplantae</taxon>
        <taxon>Chlorophyta</taxon>
        <taxon>core chlorophytes</taxon>
        <taxon>Trebouxiophyceae</taxon>
        <taxon>Chlorellales</taxon>
        <taxon>Chlorellaceae</taxon>
        <taxon>Chlorella clade</taxon>
        <taxon>Micractinium</taxon>
    </lineage>
</organism>
<evidence type="ECO:0000256" key="2">
    <source>
        <dbReference type="ARBA" id="ARBA00023186"/>
    </source>
</evidence>
<proteinExistence type="predicted"/>
<dbReference type="Pfam" id="PF09649">
    <property type="entry name" value="CHZ"/>
    <property type="match status" value="1"/>
</dbReference>
<dbReference type="PANTHER" id="PTHR15410:SF2">
    <property type="entry name" value="HIRA-INTERACTING PROTEIN 3"/>
    <property type="match status" value="1"/>
</dbReference>
<dbReference type="OrthoDB" id="514832at2759"/>
<evidence type="ECO:0000256" key="1">
    <source>
        <dbReference type="ARBA" id="ARBA00004123"/>
    </source>
</evidence>
<dbReference type="AlphaFoldDB" id="A0A2P6V672"/>
<reference evidence="6 7" key="1">
    <citation type="journal article" date="2018" name="Plant J.">
        <title>Genome sequences of Chlorella sorokiniana UTEX 1602 and Micractinium conductrix SAG 241.80: implications to maltose excretion by a green alga.</title>
        <authorList>
            <person name="Arriola M.B."/>
            <person name="Velmurugan N."/>
            <person name="Zhang Y."/>
            <person name="Plunkett M.H."/>
            <person name="Hondzo H."/>
            <person name="Barney B.M."/>
        </authorList>
    </citation>
    <scope>NUCLEOTIDE SEQUENCE [LARGE SCALE GENOMIC DNA]</scope>
    <source>
        <strain evidence="6 7">SAG 241.80</strain>
    </source>
</reference>
<sequence>MTVDEAAVRAAVKARREYILENLDSMTLKSCRQTLEQDMGLESGALKAHKSLLSAVIDKLLAKNKQLPPAAPAAQPPRSTGKASRGKEAEVEEEEADEEAEEAGGSGSGSGSGSEEEEEEKPRKRRKGQEGKPAKASGPRQYSKQVEKLRSICKAATITIPPNLYIKHRDDEAGMRAALEALLDKHGLDGGAGEREISKARAALQVQRDLDGIDTSNIIEGGRRRRGAAPVSYKKLVQPASDSEEEDGSGSGSDSGSDEGAGSGSDAEASGSDGGGGGRKAKPEQKAAKAAPARKQKAAQAAESGSEEEEEAGSASEEESAGFESAGEESEEEAAPTPASGGKKAAGKKAVSQSPNENAAPRGNGGSGGKAAKPTAKPAAKAVPADSLEDSDAERTVAAGGKRRAVTDWSDDE</sequence>
<feature type="compositionally biased region" description="Acidic residues" evidence="4">
    <location>
        <begin position="305"/>
        <end position="334"/>
    </location>
</feature>
<dbReference type="EMBL" id="LHPF02000025">
    <property type="protein sequence ID" value="PSC69587.1"/>
    <property type="molecule type" value="Genomic_DNA"/>
</dbReference>
<evidence type="ECO:0000259" key="5">
    <source>
        <dbReference type="Pfam" id="PF09649"/>
    </source>
</evidence>
<comment type="subcellular location">
    <subcellularLocation>
        <location evidence="1">Nucleus</location>
    </subcellularLocation>
</comment>
<feature type="domain" description="Histone chaperone" evidence="5">
    <location>
        <begin position="209"/>
        <end position="228"/>
    </location>
</feature>